<protein>
    <recommendedName>
        <fullName evidence="11">NB-ARC domain-containing protein</fullName>
    </recommendedName>
</protein>
<keyword evidence="5" id="KW-0611">Plant defense</keyword>
<evidence type="ECO:0000313" key="10">
    <source>
        <dbReference type="Proteomes" id="UP000479710"/>
    </source>
</evidence>
<dbReference type="GO" id="GO:0006952">
    <property type="term" value="P:defense response"/>
    <property type="evidence" value="ECO:0007669"/>
    <property type="project" value="UniProtKB-KW"/>
</dbReference>
<dbReference type="Gene3D" id="1.20.5.4130">
    <property type="match status" value="1"/>
</dbReference>
<dbReference type="Pfam" id="PF00931">
    <property type="entry name" value="NB-ARC"/>
    <property type="match status" value="1"/>
</dbReference>
<dbReference type="Proteomes" id="UP000479710">
    <property type="component" value="Unassembled WGS sequence"/>
</dbReference>
<evidence type="ECO:0000259" key="7">
    <source>
        <dbReference type="Pfam" id="PF00931"/>
    </source>
</evidence>
<evidence type="ECO:0000259" key="8">
    <source>
        <dbReference type="Pfam" id="PF18052"/>
    </source>
</evidence>
<sequence length="507" mass="57842">MSGVGEMIASSVANRVGSRLGDLMVEKATLLWRFKDDVDDLKEKMRDLDAVMQDADDKARQRGKDGVAERRWLTKLKSAAYDIEDMLDELDSAQLIKNHQPKLKLFLSRNNPFLQKMTIAHNMKNLREKIVTIEKEGKELNLVCHETIAEGSRGNETFAVDDDMDIGMLGRDAETEKIISLLLNTEAKEDISIIPIIGLGGLGKTTLAQAVFADKRVNVFDARIWVYVSKEFDLLKIGKAMIRGADRSNNLDNCNLQFVHDNLKKELANRRYLIVLDDIWEEYGENLEKLKQMLQHGSKGSKIIVTTRSGSVVQVLQTGYLANERKVCSVPEPDHINLGVLSPDACWSVMKRRIFGPDDEQSVFEEIGRQIAKRCGRLPLVANALGQVMSEHRTIEAWTNIRDRKIALDIKADHQRDTLECLMLSYYYMKREFKMCFTYLAAFSKGFIMDTDCLIQQWRALGYIEARDYGQRCINYLLGMSFLQISRSWLVSIEHLFYSSCPVCIIC</sequence>
<dbReference type="PRINTS" id="PR00364">
    <property type="entry name" value="DISEASERSIST"/>
</dbReference>
<evidence type="ECO:0000256" key="5">
    <source>
        <dbReference type="ARBA" id="ARBA00022821"/>
    </source>
</evidence>
<name>A0A6G1EQF3_9ORYZ</name>
<organism evidence="9 10">
    <name type="scientific">Oryza meyeriana var. granulata</name>
    <dbReference type="NCBI Taxonomy" id="110450"/>
    <lineage>
        <taxon>Eukaryota</taxon>
        <taxon>Viridiplantae</taxon>
        <taxon>Streptophyta</taxon>
        <taxon>Embryophyta</taxon>
        <taxon>Tracheophyta</taxon>
        <taxon>Spermatophyta</taxon>
        <taxon>Magnoliopsida</taxon>
        <taxon>Liliopsida</taxon>
        <taxon>Poales</taxon>
        <taxon>Poaceae</taxon>
        <taxon>BOP clade</taxon>
        <taxon>Oryzoideae</taxon>
        <taxon>Oryzeae</taxon>
        <taxon>Oryzinae</taxon>
        <taxon>Oryza</taxon>
        <taxon>Oryza meyeriana</taxon>
    </lineage>
</organism>
<evidence type="ECO:0008006" key="11">
    <source>
        <dbReference type="Google" id="ProtNLM"/>
    </source>
</evidence>
<keyword evidence="4" id="KW-0547">Nucleotide-binding</keyword>
<dbReference type="SUPFAM" id="SSF52540">
    <property type="entry name" value="P-loop containing nucleoside triphosphate hydrolases"/>
    <property type="match status" value="1"/>
</dbReference>
<feature type="domain" description="NB-ARC" evidence="7">
    <location>
        <begin position="173"/>
        <end position="318"/>
    </location>
</feature>
<evidence type="ECO:0000256" key="4">
    <source>
        <dbReference type="ARBA" id="ARBA00022741"/>
    </source>
</evidence>
<dbReference type="InterPro" id="IPR002182">
    <property type="entry name" value="NB-ARC"/>
</dbReference>
<evidence type="ECO:0000256" key="3">
    <source>
        <dbReference type="ARBA" id="ARBA00022737"/>
    </source>
</evidence>
<dbReference type="AlphaFoldDB" id="A0A6G1EQF3"/>
<keyword evidence="2" id="KW-0433">Leucine-rich repeat</keyword>
<dbReference type="Gene3D" id="3.40.50.300">
    <property type="entry name" value="P-loop containing nucleotide triphosphate hydrolases"/>
    <property type="match status" value="1"/>
</dbReference>
<feature type="domain" description="Disease resistance N-terminal" evidence="8">
    <location>
        <begin position="15"/>
        <end position="104"/>
    </location>
</feature>
<evidence type="ECO:0000256" key="1">
    <source>
        <dbReference type="ARBA" id="ARBA00008894"/>
    </source>
</evidence>
<proteinExistence type="inferred from homology"/>
<comment type="caution">
    <text evidence="9">The sequence shown here is derived from an EMBL/GenBank/DDBJ whole genome shotgun (WGS) entry which is preliminary data.</text>
</comment>
<dbReference type="InterPro" id="IPR042197">
    <property type="entry name" value="Apaf_helical"/>
</dbReference>
<comment type="similarity">
    <text evidence="1">Belongs to the disease resistance NB-LRR family.</text>
</comment>
<keyword evidence="3" id="KW-0677">Repeat</keyword>
<keyword evidence="6" id="KW-0067">ATP-binding</keyword>
<gene>
    <name evidence="9" type="ORF">E2562_027431</name>
</gene>
<evidence type="ECO:0000256" key="2">
    <source>
        <dbReference type="ARBA" id="ARBA00022614"/>
    </source>
</evidence>
<dbReference type="GO" id="GO:0043531">
    <property type="term" value="F:ADP binding"/>
    <property type="evidence" value="ECO:0007669"/>
    <property type="project" value="InterPro"/>
</dbReference>
<dbReference type="Gene3D" id="1.10.8.430">
    <property type="entry name" value="Helical domain of apoptotic protease-activating factors"/>
    <property type="match status" value="1"/>
</dbReference>
<dbReference type="InterPro" id="IPR027417">
    <property type="entry name" value="P-loop_NTPase"/>
</dbReference>
<evidence type="ECO:0000313" key="9">
    <source>
        <dbReference type="EMBL" id="KAF0926847.1"/>
    </source>
</evidence>
<dbReference type="EMBL" id="SPHZ02000003">
    <property type="protein sequence ID" value="KAF0926847.1"/>
    <property type="molecule type" value="Genomic_DNA"/>
</dbReference>
<dbReference type="PANTHER" id="PTHR36766">
    <property type="entry name" value="PLANT BROAD-SPECTRUM MILDEW RESISTANCE PROTEIN RPW8"/>
    <property type="match status" value="1"/>
</dbReference>
<accession>A0A6G1EQF3</accession>
<dbReference type="GO" id="GO:0005524">
    <property type="term" value="F:ATP binding"/>
    <property type="evidence" value="ECO:0007669"/>
    <property type="project" value="UniProtKB-KW"/>
</dbReference>
<dbReference type="InterPro" id="IPR041118">
    <property type="entry name" value="Rx_N"/>
</dbReference>
<evidence type="ECO:0000256" key="6">
    <source>
        <dbReference type="ARBA" id="ARBA00022840"/>
    </source>
</evidence>
<keyword evidence="10" id="KW-1185">Reference proteome</keyword>
<dbReference type="PANTHER" id="PTHR36766:SF40">
    <property type="entry name" value="DISEASE RESISTANCE PROTEIN RGA3"/>
    <property type="match status" value="1"/>
</dbReference>
<reference evidence="9 10" key="1">
    <citation type="submission" date="2019-11" db="EMBL/GenBank/DDBJ databases">
        <title>Whole genome sequence of Oryza granulata.</title>
        <authorList>
            <person name="Li W."/>
        </authorList>
    </citation>
    <scope>NUCLEOTIDE SEQUENCE [LARGE SCALE GENOMIC DNA]</scope>
    <source>
        <strain evidence="10">cv. Menghai</strain>
        <tissue evidence="9">Leaf</tissue>
    </source>
</reference>
<dbReference type="Pfam" id="PF18052">
    <property type="entry name" value="Rx_N"/>
    <property type="match status" value="1"/>
</dbReference>
<dbReference type="OrthoDB" id="777601at2759"/>